<feature type="transmembrane region" description="Helical" evidence="1">
    <location>
        <begin position="35"/>
        <end position="54"/>
    </location>
</feature>
<gene>
    <name evidence="2" type="ORF">HINF_LOCUS49842</name>
</gene>
<reference evidence="2 3" key="1">
    <citation type="submission" date="2024-07" db="EMBL/GenBank/DDBJ databases">
        <authorList>
            <person name="Akdeniz Z."/>
        </authorList>
    </citation>
    <scope>NUCLEOTIDE SEQUENCE [LARGE SCALE GENOMIC DNA]</scope>
</reference>
<evidence type="ECO:0000313" key="2">
    <source>
        <dbReference type="EMBL" id="CAL6061717.1"/>
    </source>
</evidence>
<protein>
    <submittedName>
        <fullName evidence="2">Hypothetical_protein</fullName>
    </submittedName>
</protein>
<accession>A0ABP1KIC1</accession>
<dbReference type="EMBL" id="CAXDID020000236">
    <property type="protein sequence ID" value="CAL6061717.1"/>
    <property type="molecule type" value="Genomic_DNA"/>
</dbReference>
<comment type="caution">
    <text evidence="2">The sequence shown here is derived from an EMBL/GenBank/DDBJ whole genome shotgun (WGS) entry which is preliminary data.</text>
</comment>
<name>A0ABP1KIC1_9EUKA</name>
<feature type="transmembrane region" description="Helical" evidence="1">
    <location>
        <begin position="6"/>
        <end position="23"/>
    </location>
</feature>
<proteinExistence type="predicted"/>
<evidence type="ECO:0000256" key="1">
    <source>
        <dbReference type="SAM" id="Phobius"/>
    </source>
</evidence>
<keyword evidence="1" id="KW-0472">Membrane</keyword>
<keyword evidence="1" id="KW-1133">Transmembrane helix</keyword>
<dbReference type="Proteomes" id="UP001642409">
    <property type="component" value="Unassembled WGS sequence"/>
</dbReference>
<keyword evidence="3" id="KW-1185">Reference proteome</keyword>
<keyword evidence="1" id="KW-0812">Transmembrane</keyword>
<sequence length="173" mass="20142">MAFRLCPALCYIVTVSFLLYIVFECRITCIRRLLLLQRGAGRLIIFLSHVYFLIIRTNVSIRETLYGHAAELVVRHVLVQAHKGQMVKYLVVLGVWQHQNSKDCVVDVARVGVQHGRQLRHQLALCKSLHLVWSRNIECVIYCYGEPRTLGIFQQLFPTVQSKRNQQFVSKRY</sequence>
<organism evidence="2 3">
    <name type="scientific">Hexamita inflata</name>
    <dbReference type="NCBI Taxonomy" id="28002"/>
    <lineage>
        <taxon>Eukaryota</taxon>
        <taxon>Metamonada</taxon>
        <taxon>Diplomonadida</taxon>
        <taxon>Hexamitidae</taxon>
        <taxon>Hexamitinae</taxon>
        <taxon>Hexamita</taxon>
    </lineage>
</organism>
<evidence type="ECO:0000313" key="3">
    <source>
        <dbReference type="Proteomes" id="UP001642409"/>
    </source>
</evidence>